<accession>A0A4D4J7Q8</accession>
<organism evidence="1 2">
    <name type="scientific">Gandjariella thermophila</name>
    <dbReference type="NCBI Taxonomy" id="1931992"/>
    <lineage>
        <taxon>Bacteria</taxon>
        <taxon>Bacillati</taxon>
        <taxon>Actinomycetota</taxon>
        <taxon>Actinomycetes</taxon>
        <taxon>Pseudonocardiales</taxon>
        <taxon>Pseudonocardiaceae</taxon>
        <taxon>Gandjariella</taxon>
    </lineage>
</organism>
<keyword evidence="2" id="KW-1185">Reference proteome</keyword>
<dbReference type="RefSeq" id="WP_137815819.1">
    <property type="nucleotide sequence ID" value="NZ_BJFL01000029.1"/>
</dbReference>
<dbReference type="EMBL" id="BJFL01000029">
    <property type="protein sequence ID" value="GDY32825.1"/>
    <property type="molecule type" value="Genomic_DNA"/>
</dbReference>
<sequence>MNISDTTGSAANAWAAQATAGALLPGVSGIAAAAMAGAQQLAGMVRSGALQVDPAQLPAAISEIEALRDEANEAHAAARRLAETPPKFGTSPVAQVMSQRLVRVASDERYGGSQAWAYLKYADALQAVIDALSEVKRRYETGEQASADVFRKQGA</sequence>
<comment type="caution">
    <text evidence="1">The sequence shown here is derived from an EMBL/GenBank/DDBJ whole genome shotgun (WGS) entry which is preliminary data.</text>
</comment>
<evidence type="ECO:0000313" key="1">
    <source>
        <dbReference type="EMBL" id="GDY32825.1"/>
    </source>
</evidence>
<name>A0A4D4J7Q8_9PSEU</name>
<protein>
    <recommendedName>
        <fullName evidence="3">PE domain-containing protein</fullName>
    </recommendedName>
</protein>
<dbReference type="Proteomes" id="UP000298860">
    <property type="component" value="Unassembled WGS sequence"/>
</dbReference>
<reference evidence="2" key="1">
    <citation type="submission" date="2019-04" db="EMBL/GenBank/DDBJ databases">
        <title>Draft genome sequence of Pseudonocardiaceae bacterium SL3-2-4.</title>
        <authorList>
            <person name="Ningsih F."/>
            <person name="Yokota A."/>
            <person name="Sakai Y."/>
            <person name="Nanatani K."/>
            <person name="Yabe S."/>
            <person name="Oetari A."/>
            <person name="Sjamsuridzal W."/>
        </authorList>
    </citation>
    <scope>NUCLEOTIDE SEQUENCE [LARGE SCALE GENOMIC DNA]</scope>
    <source>
        <strain evidence="2">SL3-2-4</strain>
    </source>
</reference>
<evidence type="ECO:0008006" key="3">
    <source>
        <dbReference type="Google" id="ProtNLM"/>
    </source>
</evidence>
<proteinExistence type="predicted"/>
<evidence type="ECO:0000313" key="2">
    <source>
        <dbReference type="Proteomes" id="UP000298860"/>
    </source>
</evidence>
<dbReference type="AlphaFoldDB" id="A0A4D4J7Q8"/>
<gene>
    <name evidence="1" type="ORF">GTS_44580</name>
</gene>